<organism evidence="1 2">
    <name type="scientific">Brachionus plicatilis</name>
    <name type="common">Marine rotifer</name>
    <name type="synonym">Brachionus muelleri</name>
    <dbReference type="NCBI Taxonomy" id="10195"/>
    <lineage>
        <taxon>Eukaryota</taxon>
        <taxon>Metazoa</taxon>
        <taxon>Spiralia</taxon>
        <taxon>Gnathifera</taxon>
        <taxon>Rotifera</taxon>
        <taxon>Eurotatoria</taxon>
        <taxon>Monogononta</taxon>
        <taxon>Pseudotrocha</taxon>
        <taxon>Ploima</taxon>
        <taxon>Brachionidae</taxon>
        <taxon>Brachionus</taxon>
    </lineage>
</organism>
<gene>
    <name evidence="1" type="ORF">BpHYR1_041345</name>
</gene>
<evidence type="ECO:0000313" key="1">
    <source>
        <dbReference type="EMBL" id="RNA00184.1"/>
    </source>
</evidence>
<keyword evidence="2" id="KW-1185">Reference proteome</keyword>
<reference evidence="1 2" key="1">
    <citation type="journal article" date="2018" name="Sci. Rep.">
        <title>Genomic signatures of local adaptation to the degree of environmental predictability in rotifers.</title>
        <authorList>
            <person name="Franch-Gras L."/>
            <person name="Hahn C."/>
            <person name="Garcia-Roger E.M."/>
            <person name="Carmona M.J."/>
            <person name="Serra M."/>
            <person name="Gomez A."/>
        </authorList>
    </citation>
    <scope>NUCLEOTIDE SEQUENCE [LARGE SCALE GENOMIC DNA]</scope>
    <source>
        <strain evidence="1">HYR1</strain>
    </source>
</reference>
<dbReference type="AlphaFoldDB" id="A0A3M7PMI6"/>
<sequence>MDLVLKIYQSVKDEPNNVSVYNQLGSNGRITEIIINLKILIPYSLQGLNTEKNNLKHRTFLMNYNQDYSVNNAGDLFEFYPNNYVKSSLGICCKLSLLISLALLILNQNTFELEQYLDNLESYGMKSDKLASKLIFIINSHIYNN</sequence>
<name>A0A3M7PMI6_BRAPC</name>
<dbReference type="Proteomes" id="UP000276133">
    <property type="component" value="Unassembled WGS sequence"/>
</dbReference>
<evidence type="ECO:0000313" key="2">
    <source>
        <dbReference type="Proteomes" id="UP000276133"/>
    </source>
</evidence>
<dbReference type="EMBL" id="REGN01009871">
    <property type="protein sequence ID" value="RNA00184.1"/>
    <property type="molecule type" value="Genomic_DNA"/>
</dbReference>
<comment type="caution">
    <text evidence="1">The sequence shown here is derived from an EMBL/GenBank/DDBJ whole genome shotgun (WGS) entry which is preliminary data.</text>
</comment>
<accession>A0A3M7PMI6</accession>
<protein>
    <submittedName>
        <fullName evidence="1">Uncharacterized protein</fullName>
    </submittedName>
</protein>
<proteinExistence type="predicted"/>